<evidence type="ECO:0000313" key="2">
    <source>
        <dbReference type="Proteomes" id="UP000274756"/>
    </source>
</evidence>
<accession>A0A3P7Q348</accession>
<dbReference type="OrthoDB" id="7249367at2759"/>
<gene>
    <name evidence="1" type="ORF">DME_LOCUS6511</name>
</gene>
<keyword evidence="2" id="KW-1185">Reference proteome</keyword>
<evidence type="ECO:0000313" key="1">
    <source>
        <dbReference type="EMBL" id="VDN56538.1"/>
    </source>
</evidence>
<protein>
    <submittedName>
        <fullName evidence="1">Uncharacterized protein</fullName>
    </submittedName>
</protein>
<reference evidence="1 2" key="1">
    <citation type="submission" date="2018-11" db="EMBL/GenBank/DDBJ databases">
        <authorList>
            <consortium name="Pathogen Informatics"/>
        </authorList>
    </citation>
    <scope>NUCLEOTIDE SEQUENCE [LARGE SCALE GENOMIC DNA]</scope>
</reference>
<dbReference type="Proteomes" id="UP000274756">
    <property type="component" value="Unassembled WGS sequence"/>
</dbReference>
<sequence>MFIEKQFTVEGFLNGAIQINGFHGFFAFKAANICGTYISDGKWNSLKSVMTDDAIEKVRRNFNSFTDEERELMRFSLDDVVSSFIFSSSIISRNFIRGLIARSIHPLGAWRIIEVNFFDFCR</sequence>
<proteinExistence type="predicted"/>
<name>A0A3P7Q348_DRAME</name>
<organism evidence="1 2">
    <name type="scientific">Dracunculus medinensis</name>
    <name type="common">Guinea worm</name>
    <dbReference type="NCBI Taxonomy" id="318479"/>
    <lineage>
        <taxon>Eukaryota</taxon>
        <taxon>Metazoa</taxon>
        <taxon>Ecdysozoa</taxon>
        <taxon>Nematoda</taxon>
        <taxon>Chromadorea</taxon>
        <taxon>Rhabditida</taxon>
        <taxon>Spirurina</taxon>
        <taxon>Dracunculoidea</taxon>
        <taxon>Dracunculidae</taxon>
        <taxon>Dracunculus</taxon>
    </lineage>
</organism>
<dbReference type="AlphaFoldDB" id="A0A3P7Q348"/>
<dbReference type="EMBL" id="UYYG01001156">
    <property type="protein sequence ID" value="VDN56538.1"/>
    <property type="molecule type" value="Genomic_DNA"/>
</dbReference>